<keyword evidence="7" id="KW-0963">Cytoplasm</keyword>
<dbReference type="GO" id="GO:0048193">
    <property type="term" value="P:Golgi vesicle transport"/>
    <property type="evidence" value="ECO:0007669"/>
    <property type="project" value="TreeGrafter"/>
</dbReference>
<feature type="domain" description="KIND" evidence="14">
    <location>
        <begin position="9"/>
        <end position="172"/>
    </location>
</feature>
<dbReference type="GO" id="GO:0003779">
    <property type="term" value="F:actin binding"/>
    <property type="evidence" value="ECO:0007669"/>
    <property type="project" value="UniProtKB-KW"/>
</dbReference>
<protein>
    <recommendedName>
        <fullName evidence="14">KIND domain-containing protein</fullName>
    </recommendedName>
</protein>
<comment type="similarity">
    <text evidence="4">Belongs to the spire family.</text>
</comment>
<comment type="subcellular location">
    <subcellularLocation>
        <location evidence="3">Cell membrane</location>
        <topology evidence="3">Peripheral membrane protein</topology>
        <orientation evidence="3">Cytoplasmic side</orientation>
    </subcellularLocation>
    <subcellularLocation>
        <location evidence="2">Cytoplasm</location>
        <location evidence="2">Cytoskeleton</location>
    </subcellularLocation>
    <subcellularLocation>
        <location evidence="1">Cytoplasmic vesicle membrane</location>
        <topology evidence="1">Peripheral membrane protein</topology>
        <orientation evidence="1">Cytoplasmic side</orientation>
    </subcellularLocation>
</comment>
<keyword evidence="10" id="KW-0472">Membrane</keyword>
<dbReference type="Proteomes" id="UP000288216">
    <property type="component" value="Unassembled WGS sequence"/>
</dbReference>
<dbReference type="GO" id="GO:0015031">
    <property type="term" value="P:protein transport"/>
    <property type="evidence" value="ECO:0007669"/>
    <property type="project" value="UniProtKB-KW"/>
</dbReference>
<dbReference type="GO" id="GO:0051295">
    <property type="term" value="P:establishment of meiotic spindle localization"/>
    <property type="evidence" value="ECO:0007669"/>
    <property type="project" value="TreeGrafter"/>
</dbReference>
<evidence type="ECO:0000256" key="11">
    <source>
        <dbReference type="ARBA" id="ARBA00023203"/>
    </source>
</evidence>
<dbReference type="OMA" id="INEEQCW"/>
<evidence type="ECO:0000313" key="15">
    <source>
        <dbReference type="EMBL" id="GCB66208.1"/>
    </source>
</evidence>
<evidence type="ECO:0000256" key="9">
    <source>
        <dbReference type="ARBA" id="ARBA00022927"/>
    </source>
</evidence>
<dbReference type="GO" id="GO:0040038">
    <property type="term" value="P:polar body extrusion after meiotic divisions"/>
    <property type="evidence" value="ECO:0007669"/>
    <property type="project" value="TreeGrafter"/>
</dbReference>
<evidence type="ECO:0000256" key="12">
    <source>
        <dbReference type="ARBA" id="ARBA00023212"/>
    </source>
</evidence>
<evidence type="ECO:0000256" key="4">
    <source>
        <dbReference type="ARBA" id="ARBA00010956"/>
    </source>
</evidence>
<dbReference type="GO" id="GO:0036089">
    <property type="term" value="P:cleavage furrow formation"/>
    <property type="evidence" value="ECO:0007669"/>
    <property type="project" value="TreeGrafter"/>
</dbReference>
<evidence type="ECO:0000313" key="16">
    <source>
        <dbReference type="Proteomes" id="UP000288216"/>
    </source>
</evidence>
<dbReference type="EMBL" id="BFAA01004267">
    <property type="protein sequence ID" value="GCB66208.1"/>
    <property type="molecule type" value="Genomic_DNA"/>
</dbReference>
<keyword evidence="8" id="KW-0677">Repeat</keyword>
<dbReference type="GO" id="GO:0030041">
    <property type="term" value="P:actin filament polymerization"/>
    <property type="evidence" value="ECO:0007669"/>
    <property type="project" value="TreeGrafter"/>
</dbReference>
<evidence type="ECO:0000256" key="7">
    <source>
        <dbReference type="ARBA" id="ARBA00022490"/>
    </source>
</evidence>
<name>A0A401NZ95_SCYTO</name>
<dbReference type="PROSITE" id="PS51377">
    <property type="entry name" value="KIND"/>
    <property type="match status" value="1"/>
</dbReference>
<evidence type="ECO:0000256" key="3">
    <source>
        <dbReference type="ARBA" id="ARBA00004413"/>
    </source>
</evidence>
<keyword evidence="11" id="KW-0009">Actin-binding</keyword>
<dbReference type="GO" id="GO:0051639">
    <property type="term" value="P:actin filament network formation"/>
    <property type="evidence" value="ECO:0007669"/>
    <property type="project" value="TreeGrafter"/>
</dbReference>
<evidence type="ECO:0000256" key="8">
    <source>
        <dbReference type="ARBA" id="ARBA00022737"/>
    </source>
</evidence>
<keyword evidence="12" id="KW-0206">Cytoskeleton</keyword>
<dbReference type="InterPro" id="IPR011019">
    <property type="entry name" value="KIND_dom"/>
</dbReference>
<keyword evidence="13" id="KW-0968">Cytoplasmic vesicle</keyword>
<reference evidence="15 16" key="1">
    <citation type="journal article" date="2018" name="Nat. Ecol. Evol.">
        <title>Shark genomes provide insights into elasmobranch evolution and the origin of vertebrates.</title>
        <authorList>
            <person name="Hara Y"/>
            <person name="Yamaguchi K"/>
            <person name="Onimaru K"/>
            <person name="Kadota M"/>
            <person name="Koyanagi M"/>
            <person name="Keeley SD"/>
            <person name="Tatsumi K"/>
            <person name="Tanaka K"/>
            <person name="Motone F"/>
            <person name="Kageyama Y"/>
            <person name="Nozu R"/>
            <person name="Adachi N"/>
            <person name="Nishimura O"/>
            <person name="Nakagawa R"/>
            <person name="Tanegashima C"/>
            <person name="Kiyatake I"/>
            <person name="Matsumoto R"/>
            <person name="Murakumo K"/>
            <person name="Nishida K"/>
            <person name="Terakita A"/>
            <person name="Kuratani S"/>
            <person name="Sato K"/>
            <person name="Hyodo S Kuraku.S."/>
        </authorList>
    </citation>
    <scope>NUCLEOTIDE SEQUENCE [LARGE SCALE GENOMIC DNA]</scope>
</reference>
<evidence type="ECO:0000256" key="2">
    <source>
        <dbReference type="ARBA" id="ARBA00004245"/>
    </source>
</evidence>
<accession>A0A401NZ95</accession>
<evidence type="ECO:0000256" key="5">
    <source>
        <dbReference type="ARBA" id="ARBA00022448"/>
    </source>
</evidence>
<dbReference type="AlphaFoldDB" id="A0A401NZ95"/>
<dbReference type="GO" id="GO:0005886">
    <property type="term" value="C:plasma membrane"/>
    <property type="evidence" value="ECO:0007669"/>
    <property type="project" value="UniProtKB-SubCell"/>
</dbReference>
<evidence type="ECO:0000259" key="14">
    <source>
        <dbReference type="PROSITE" id="PS51377"/>
    </source>
</evidence>
<keyword evidence="6" id="KW-1003">Cell membrane</keyword>
<keyword evidence="5" id="KW-0813">Transport</keyword>
<dbReference type="Pfam" id="PF16474">
    <property type="entry name" value="KIND"/>
    <property type="match status" value="1"/>
</dbReference>
<dbReference type="GO" id="GO:0005856">
    <property type="term" value="C:cytoskeleton"/>
    <property type="evidence" value="ECO:0007669"/>
    <property type="project" value="UniProtKB-SubCell"/>
</dbReference>
<dbReference type="GO" id="GO:0045010">
    <property type="term" value="P:actin nucleation"/>
    <property type="evidence" value="ECO:0007669"/>
    <property type="project" value="InterPro"/>
</dbReference>
<evidence type="ECO:0000256" key="6">
    <source>
        <dbReference type="ARBA" id="ARBA00022475"/>
    </source>
</evidence>
<dbReference type="GO" id="GO:0005938">
    <property type="term" value="C:cell cortex"/>
    <property type="evidence" value="ECO:0007669"/>
    <property type="project" value="TreeGrafter"/>
</dbReference>
<comment type="caution">
    <text evidence="15">The sequence shown here is derived from an EMBL/GenBank/DDBJ whole genome shotgun (WGS) entry which is preliminary data.</text>
</comment>
<keyword evidence="16" id="KW-1185">Reference proteome</keyword>
<sequence>MAVAAPSQISLQELLVIHGQAVTEQQAWALCYQACWALQQPQSLARNWKQPPFRKVDDLTLYEDGTVCVSTNNANLERTCTEEQVVESLGILIYKALDWSLGEDEERVISLPLEELIQQMVLRTEDQPPGTINKIITALNKLQEDEPTDKTRSDAEHWRQTWGQLMKEVRSGVRLRKICERNYKPLPMKSQFNKVMGDIKYRRYILRNVTINEPRTPCDESVDFGLLRSLLKPAAARKLKDLPTSSPCLHELLMREIQLGVKLQPVSSEPDEIEDVHLEESREECLWRRTRMWNDVFLNF</sequence>
<dbReference type="GO" id="GO:0008017">
    <property type="term" value="F:microtubule binding"/>
    <property type="evidence" value="ECO:0007669"/>
    <property type="project" value="TreeGrafter"/>
</dbReference>
<dbReference type="STRING" id="75743.A0A401NZ95"/>
<organism evidence="15 16">
    <name type="scientific">Scyliorhinus torazame</name>
    <name type="common">Cloudy catshark</name>
    <name type="synonym">Catulus torazame</name>
    <dbReference type="NCBI Taxonomy" id="75743"/>
    <lineage>
        <taxon>Eukaryota</taxon>
        <taxon>Metazoa</taxon>
        <taxon>Chordata</taxon>
        <taxon>Craniata</taxon>
        <taxon>Vertebrata</taxon>
        <taxon>Chondrichthyes</taxon>
        <taxon>Elasmobranchii</taxon>
        <taxon>Galeomorphii</taxon>
        <taxon>Galeoidea</taxon>
        <taxon>Carcharhiniformes</taxon>
        <taxon>Scyliorhinidae</taxon>
        <taxon>Scyliorhinus</taxon>
    </lineage>
</organism>
<dbReference type="PANTHER" id="PTHR21345">
    <property type="entry name" value="SPIRE"/>
    <property type="match status" value="1"/>
</dbReference>
<dbReference type="OrthoDB" id="10043757at2759"/>
<dbReference type="PANTHER" id="PTHR21345:SF3">
    <property type="entry name" value="PROTEIN SPIRE"/>
    <property type="match status" value="1"/>
</dbReference>
<gene>
    <name evidence="15" type="ORF">scyTo_0010067</name>
</gene>
<dbReference type="InterPro" id="IPR029901">
    <property type="entry name" value="Spire"/>
</dbReference>
<evidence type="ECO:0000256" key="10">
    <source>
        <dbReference type="ARBA" id="ARBA00023136"/>
    </source>
</evidence>
<proteinExistence type="inferred from homology"/>
<dbReference type="GO" id="GO:0030659">
    <property type="term" value="C:cytoplasmic vesicle membrane"/>
    <property type="evidence" value="ECO:0007669"/>
    <property type="project" value="UniProtKB-SubCell"/>
</dbReference>
<evidence type="ECO:0000256" key="1">
    <source>
        <dbReference type="ARBA" id="ARBA00004180"/>
    </source>
</evidence>
<dbReference type="Gene3D" id="1.10.510.10">
    <property type="entry name" value="Transferase(Phosphotransferase) domain 1"/>
    <property type="match status" value="1"/>
</dbReference>
<dbReference type="SMART" id="SM00750">
    <property type="entry name" value="KIND"/>
    <property type="match status" value="1"/>
</dbReference>
<evidence type="ECO:0000256" key="13">
    <source>
        <dbReference type="ARBA" id="ARBA00023329"/>
    </source>
</evidence>
<keyword evidence="9" id="KW-0653">Protein transport</keyword>